<gene>
    <name evidence="2" type="ORF">A3K06_03320</name>
</gene>
<accession>A0A1F5NEZ2</accession>
<comment type="caution">
    <text evidence="2">The sequence shown here is derived from an EMBL/GenBank/DDBJ whole genome shotgun (WGS) entry which is preliminary data.</text>
</comment>
<proteinExistence type="predicted"/>
<sequence length="159" mass="17304">MKNKGFGLLEIVIAVAIVGGALWALASVFLLAERAQELSREKLQAVFLAEEGLEVLRYLRDAGWNQNIASLASGADYYLTFAPSTSQWAVSSAPVPAVDGIFSRSFRVQAVLRDSGDNIAPSGTNDPETRKIIMKVAWSFQQSSESVSLEAYLTDIFNN</sequence>
<feature type="transmembrane region" description="Helical" evidence="1">
    <location>
        <begin position="6"/>
        <end position="32"/>
    </location>
</feature>
<keyword evidence="1" id="KW-0472">Membrane</keyword>
<dbReference type="InterPro" id="IPR012902">
    <property type="entry name" value="N_methyl_site"/>
</dbReference>
<dbReference type="Proteomes" id="UP000176547">
    <property type="component" value="Unassembled WGS sequence"/>
</dbReference>
<evidence type="ECO:0000256" key="1">
    <source>
        <dbReference type="SAM" id="Phobius"/>
    </source>
</evidence>
<evidence type="ECO:0008006" key="4">
    <source>
        <dbReference type="Google" id="ProtNLM"/>
    </source>
</evidence>
<dbReference type="AlphaFoldDB" id="A0A1F5NEZ2"/>
<dbReference type="NCBIfam" id="TIGR02532">
    <property type="entry name" value="IV_pilin_GFxxxE"/>
    <property type="match status" value="1"/>
</dbReference>
<evidence type="ECO:0000313" key="2">
    <source>
        <dbReference type="EMBL" id="OGE76185.1"/>
    </source>
</evidence>
<organism evidence="2 3">
    <name type="scientific">Candidatus Doudnabacteria bacterium RIFCSPHIGHO2_01_52_17</name>
    <dbReference type="NCBI Taxonomy" id="1817820"/>
    <lineage>
        <taxon>Bacteria</taxon>
        <taxon>Candidatus Doudnaibacteriota</taxon>
    </lineage>
</organism>
<dbReference type="EMBL" id="MFEG01000015">
    <property type="protein sequence ID" value="OGE76185.1"/>
    <property type="molecule type" value="Genomic_DNA"/>
</dbReference>
<name>A0A1F5NEZ2_9BACT</name>
<keyword evidence="1" id="KW-0812">Transmembrane</keyword>
<reference evidence="2 3" key="1">
    <citation type="journal article" date="2016" name="Nat. Commun.">
        <title>Thousands of microbial genomes shed light on interconnected biogeochemical processes in an aquifer system.</title>
        <authorList>
            <person name="Anantharaman K."/>
            <person name="Brown C.T."/>
            <person name="Hug L.A."/>
            <person name="Sharon I."/>
            <person name="Castelle C.J."/>
            <person name="Probst A.J."/>
            <person name="Thomas B.C."/>
            <person name="Singh A."/>
            <person name="Wilkins M.J."/>
            <person name="Karaoz U."/>
            <person name="Brodie E.L."/>
            <person name="Williams K.H."/>
            <person name="Hubbard S.S."/>
            <person name="Banfield J.F."/>
        </authorList>
    </citation>
    <scope>NUCLEOTIDE SEQUENCE [LARGE SCALE GENOMIC DNA]</scope>
</reference>
<keyword evidence="1" id="KW-1133">Transmembrane helix</keyword>
<protein>
    <recommendedName>
        <fullName evidence="4">Type II secretion system protein GspI C-terminal domain-containing protein</fullName>
    </recommendedName>
</protein>
<evidence type="ECO:0000313" key="3">
    <source>
        <dbReference type="Proteomes" id="UP000176547"/>
    </source>
</evidence>